<keyword evidence="4" id="KW-0378">Hydrolase</keyword>
<dbReference type="AlphaFoldDB" id="A0A0F9MTZ3"/>
<dbReference type="GO" id="GO:0016787">
    <property type="term" value="F:hydrolase activity"/>
    <property type="evidence" value="ECO:0007669"/>
    <property type="project" value="UniProtKB-KW"/>
</dbReference>
<reference evidence="8" key="1">
    <citation type="journal article" date="2015" name="Nature">
        <title>Complex archaea that bridge the gap between prokaryotes and eukaryotes.</title>
        <authorList>
            <person name="Spang A."/>
            <person name="Saw J.H."/>
            <person name="Jorgensen S.L."/>
            <person name="Zaremba-Niedzwiedzka K."/>
            <person name="Martijn J."/>
            <person name="Lind A.E."/>
            <person name="van Eijk R."/>
            <person name="Schleper C."/>
            <person name="Guy L."/>
            <person name="Ettema T.J."/>
        </authorList>
    </citation>
    <scope>NUCLEOTIDE SEQUENCE</scope>
</reference>
<dbReference type="SUPFAM" id="SSF88723">
    <property type="entry name" value="PIN domain-like"/>
    <property type="match status" value="1"/>
</dbReference>
<feature type="domain" description="PIN" evidence="7">
    <location>
        <begin position="2"/>
        <end position="120"/>
    </location>
</feature>
<name>A0A0F9MTZ3_9ZZZZ</name>
<comment type="caution">
    <text evidence="8">The sequence shown here is derived from an EMBL/GenBank/DDBJ whole genome shotgun (WGS) entry which is preliminary data.</text>
</comment>
<evidence type="ECO:0000256" key="6">
    <source>
        <dbReference type="ARBA" id="ARBA00038093"/>
    </source>
</evidence>
<evidence type="ECO:0000256" key="1">
    <source>
        <dbReference type="ARBA" id="ARBA00001946"/>
    </source>
</evidence>
<dbReference type="Pfam" id="PF01850">
    <property type="entry name" value="PIN"/>
    <property type="match status" value="1"/>
</dbReference>
<dbReference type="PANTHER" id="PTHR33653:SF1">
    <property type="entry name" value="RIBONUCLEASE VAPC2"/>
    <property type="match status" value="1"/>
</dbReference>
<protein>
    <recommendedName>
        <fullName evidence="7">PIN domain-containing protein</fullName>
    </recommendedName>
</protein>
<gene>
    <name evidence="8" type="ORF">LCGC14_1417840</name>
</gene>
<evidence type="ECO:0000259" key="7">
    <source>
        <dbReference type="Pfam" id="PF01850"/>
    </source>
</evidence>
<evidence type="ECO:0000313" key="8">
    <source>
        <dbReference type="EMBL" id="KKM72712.1"/>
    </source>
</evidence>
<dbReference type="PANTHER" id="PTHR33653">
    <property type="entry name" value="RIBONUCLEASE VAPC2"/>
    <property type="match status" value="1"/>
</dbReference>
<dbReference type="InterPro" id="IPR029060">
    <property type="entry name" value="PIN-like_dom_sf"/>
</dbReference>
<keyword evidence="2" id="KW-0540">Nuclease</keyword>
<dbReference type="GO" id="GO:0004518">
    <property type="term" value="F:nuclease activity"/>
    <property type="evidence" value="ECO:0007669"/>
    <property type="project" value="UniProtKB-KW"/>
</dbReference>
<keyword evidence="5" id="KW-0460">Magnesium</keyword>
<dbReference type="GO" id="GO:0046872">
    <property type="term" value="F:metal ion binding"/>
    <property type="evidence" value="ECO:0007669"/>
    <property type="project" value="UniProtKB-KW"/>
</dbReference>
<dbReference type="InterPro" id="IPR002716">
    <property type="entry name" value="PIN_dom"/>
</dbReference>
<accession>A0A0F9MTZ3</accession>
<evidence type="ECO:0000256" key="4">
    <source>
        <dbReference type="ARBA" id="ARBA00022801"/>
    </source>
</evidence>
<comment type="cofactor">
    <cofactor evidence="1">
        <name>Mg(2+)</name>
        <dbReference type="ChEBI" id="CHEBI:18420"/>
    </cofactor>
</comment>
<proteinExistence type="inferred from homology"/>
<evidence type="ECO:0000256" key="3">
    <source>
        <dbReference type="ARBA" id="ARBA00022723"/>
    </source>
</evidence>
<evidence type="ECO:0000256" key="5">
    <source>
        <dbReference type="ARBA" id="ARBA00022842"/>
    </source>
</evidence>
<evidence type="ECO:0000256" key="2">
    <source>
        <dbReference type="ARBA" id="ARBA00022722"/>
    </source>
</evidence>
<dbReference type="EMBL" id="LAZR01009417">
    <property type="protein sequence ID" value="KKM72712.1"/>
    <property type="molecule type" value="Genomic_DNA"/>
</dbReference>
<dbReference type="CDD" id="cd09881">
    <property type="entry name" value="PIN_VapC4-5_FitB-like"/>
    <property type="match status" value="1"/>
</dbReference>
<keyword evidence="3" id="KW-0479">Metal-binding</keyword>
<comment type="similarity">
    <text evidence="6">Belongs to the PINc/VapC protein family.</text>
</comment>
<organism evidence="8">
    <name type="scientific">marine sediment metagenome</name>
    <dbReference type="NCBI Taxonomy" id="412755"/>
    <lineage>
        <taxon>unclassified sequences</taxon>
        <taxon>metagenomes</taxon>
        <taxon>ecological metagenomes</taxon>
    </lineage>
</organism>
<sequence length="134" mass="15530">MVILDTDLIIGYLRKVPRAIEIISKYKQNGTELKTTIINMGELYKGAYLSTKIEENKKKIENFLKNIIILDLKVDAIKIYAKISAELRKKGEKVGDFDELIASITISHNETLITRNIRHYERIPEISPKNWEKI</sequence>
<dbReference type="InterPro" id="IPR050556">
    <property type="entry name" value="Type_II_TA_system_RNase"/>
</dbReference>
<dbReference type="Gene3D" id="3.40.50.1010">
    <property type="entry name" value="5'-nuclease"/>
    <property type="match status" value="1"/>
</dbReference>